<dbReference type="Proteomes" id="UP000460272">
    <property type="component" value="Unassembled WGS sequence"/>
</dbReference>
<name>A0A6P2C6E6_9ACTN</name>
<comment type="similarity">
    <text evidence="2">Belongs to the GMC oxidoreductase family.</text>
</comment>
<dbReference type="PANTHER" id="PTHR11552:SF147">
    <property type="entry name" value="CHOLINE DEHYDROGENASE, MITOCHONDRIAL"/>
    <property type="match status" value="1"/>
</dbReference>
<dbReference type="PIRSF" id="PIRSF000137">
    <property type="entry name" value="Alcohol_oxidase"/>
    <property type="match status" value="1"/>
</dbReference>
<gene>
    <name evidence="6" type="ORF">EAS64_06715</name>
</gene>
<organism evidence="6 7">
    <name type="scientific">Trebonia kvetii</name>
    <dbReference type="NCBI Taxonomy" id="2480626"/>
    <lineage>
        <taxon>Bacteria</taxon>
        <taxon>Bacillati</taxon>
        <taxon>Actinomycetota</taxon>
        <taxon>Actinomycetes</taxon>
        <taxon>Streptosporangiales</taxon>
        <taxon>Treboniaceae</taxon>
        <taxon>Trebonia</taxon>
    </lineage>
</organism>
<protein>
    <submittedName>
        <fullName evidence="6">GMC oxidoreductase</fullName>
    </submittedName>
</protein>
<evidence type="ECO:0000259" key="5">
    <source>
        <dbReference type="PROSITE" id="PS00624"/>
    </source>
</evidence>
<dbReference type="Gene3D" id="3.30.410.40">
    <property type="match status" value="1"/>
</dbReference>
<dbReference type="SUPFAM" id="SSF51905">
    <property type="entry name" value="FAD/NAD(P)-binding domain"/>
    <property type="match status" value="1"/>
</dbReference>
<evidence type="ECO:0000313" key="6">
    <source>
        <dbReference type="EMBL" id="TVZ07012.1"/>
    </source>
</evidence>
<evidence type="ECO:0000256" key="3">
    <source>
        <dbReference type="ARBA" id="ARBA00022630"/>
    </source>
</evidence>
<evidence type="ECO:0000256" key="1">
    <source>
        <dbReference type="ARBA" id="ARBA00001974"/>
    </source>
</evidence>
<dbReference type="Gene3D" id="3.50.50.60">
    <property type="entry name" value="FAD/NAD(P)-binding domain"/>
    <property type="match status" value="1"/>
</dbReference>
<dbReference type="OrthoDB" id="9785276at2"/>
<comment type="cofactor">
    <cofactor evidence="1">
        <name>FAD</name>
        <dbReference type="ChEBI" id="CHEBI:57692"/>
    </cofactor>
</comment>
<dbReference type="EMBL" id="RPFW01000001">
    <property type="protein sequence ID" value="TVZ07012.1"/>
    <property type="molecule type" value="Genomic_DNA"/>
</dbReference>
<feature type="domain" description="Glucose-methanol-choline oxidoreductase N-terminal" evidence="5">
    <location>
        <begin position="311"/>
        <end position="325"/>
    </location>
</feature>
<dbReference type="InterPro" id="IPR036188">
    <property type="entry name" value="FAD/NAD-bd_sf"/>
</dbReference>
<keyword evidence="3" id="KW-0285">Flavoprotein</keyword>
<dbReference type="Pfam" id="PF05199">
    <property type="entry name" value="GMC_oxred_C"/>
    <property type="match status" value="1"/>
</dbReference>
<evidence type="ECO:0000256" key="4">
    <source>
        <dbReference type="ARBA" id="ARBA00022827"/>
    </source>
</evidence>
<proteinExistence type="inferred from homology"/>
<sequence>MRQPAGPVLAKKERPYGTVAADSGRHAVTVLGEDSGVEFDYVVVGAGAAGCVVAGRLAMSERRPSVLLIEYGGRARSPLLRVPKGFYYTLRGDRYLYRYPVHPVGPAGNHEVWLRGRLLGGSAAINGMIWMRGAAADWDGLAALGNPGWSWSQVLPAYLAMEDHSLGASETRGAGGPLGVTVAGAGDSVTAAILASAVRYGWRYVADANADDTERIGFTPSTISRGRRTTSYDAFVRPALARPPLAGSAFTGTGGGRRPAGRTPGELTVVTRTRAASLIFDGRRVAGVATVDAAGTIRDVTARREVILCAGSVETPLLLERSGIGRPDLLRRHGIAVRAESPNVGERVIEQRGAALQVTLGRIAGQARRLSRGTGQVAEALRYLATGGGPLSTGGYDLVCQFKSDQALARPDVQGLFVPMAIDMGSEDLRLARHGGILFMAYPIRPETASSVHISGSAPEDLPIIDARFLETERDRDAMAPVIEVARAVLAETPAAALIAAEEFPGPSVSTRQETVDYALATGTGIYHAVGSAAMGPADDDVVDARLRVRGVTGLRVADASVLPVQVSGNTAAPAMLVGYRAADLLLSEL</sequence>
<dbReference type="GO" id="GO:0016614">
    <property type="term" value="F:oxidoreductase activity, acting on CH-OH group of donors"/>
    <property type="evidence" value="ECO:0007669"/>
    <property type="project" value="InterPro"/>
</dbReference>
<dbReference type="InterPro" id="IPR012132">
    <property type="entry name" value="GMC_OxRdtase"/>
</dbReference>
<dbReference type="PANTHER" id="PTHR11552">
    <property type="entry name" value="GLUCOSE-METHANOL-CHOLINE GMC OXIDOREDUCTASE"/>
    <property type="match status" value="1"/>
</dbReference>
<evidence type="ECO:0000256" key="2">
    <source>
        <dbReference type="ARBA" id="ARBA00010790"/>
    </source>
</evidence>
<accession>A0A6P2C6E6</accession>
<dbReference type="SUPFAM" id="SSF54373">
    <property type="entry name" value="FAD-linked reductases, C-terminal domain"/>
    <property type="match status" value="1"/>
</dbReference>
<comment type="caution">
    <text evidence="6">The sequence shown here is derived from an EMBL/GenBank/DDBJ whole genome shotgun (WGS) entry which is preliminary data.</text>
</comment>
<dbReference type="Pfam" id="PF00732">
    <property type="entry name" value="GMC_oxred_N"/>
    <property type="match status" value="2"/>
</dbReference>
<evidence type="ECO:0000313" key="7">
    <source>
        <dbReference type="Proteomes" id="UP000460272"/>
    </source>
</evidence>
<dbReference type="PROSITE" id="PS00624">
    <property type="entry name" value="GMC_OXRED_2"/>
    <property type="match status" value="1"/>
</dbReference>
<dbReference type="InterPro" id="IPR007867">
    <property type="entry name" value="GMC_OxRtase_C"/>
</dbReference>
<keyword evidence="7" id="KW-1185">Reference proteome</keyword>
<reference evidence="6 7" key="1">
    <citation type="submission" date="2018-11" db="EMBL/GenBank/DDBJ databases">
        <title>Trebonia kvetii gen.nov., sp.nov., a novel acidophilic actinobacterium, and proposal of the new actinobacterial family Treboniaceae fam. nov.</title>
        <authorList>
            <person name="Rapoport D."/>
            <person name="Sagova-Mareckova M."/>
            <person name="Sedlacek I."/>
            <person name="Provaznik J."/>
            <person name="Kralova S."/>
            <person name="Pavlinic D."/>
            <person name="Benes V."/>
            <person name="Kopecky J."/>
        </authorList>
    </citation>
    <scope>NUCLEOTIDE SEQUENCE [LARGE SCALE GENOMIC DNA]</scope>
    <source>
        <strain evidence="6 7">15Tr583</strain>
    </source>
</reference>
<dbReference type="AlphaFoldDB" id="A0A6P2C6E6"/>
<dbReference type="GO" id="GO:0050660">
    <property type="term" value="F:flavin adenine dinucleotide binding"/>
    <property type="evidence" value="ECO:0007669"/>
    <property type="project" value="InterPro"/>
</dbReference>
<keyword evidence="4" id="KW-0274">FAD</keyword>
<dbReference type="InterPro" id="IPR000172">
    <property type="entry name" value="GMC_OxRdtase_N"/>
</dbReference>